<dbReference type="CDD" id="cd19509">
    <property type="entry name" value="RecA-like_VPS4-like"/>
    <property type="match status" value="1"/>
</dbReference>
<evidence type="ECO:0000256" key="6">
    <source>
        <dbReference type="SAM" id="MobiDB-lite"/>
    </source>
</evidence>
<protein>
    <recommendedName>
        <fullName evidence="7">AAA+ ATPase domain-containing protein</fullName>
    </recommendedName>
</protein>
<gene>
    <name evidence="8" type="primary">RvY_05341-1</name>
    <name evidence="8" type="synonym">RvY_05341.1</name>
    <name evidence="8" type="ORF">RvY_05341</name>
</gene>
<dbReference type="PROSITE" id="PS00674">
    <property type="entry name" value="AAA"/>
    <property type="match status" value="1"/>
</dbReference>
<dbReference type="AlphaFoldDB" id="A0A1D1UVA9"/>
<evidence type="ECO:0000256" key="2">
    <source>
        <dbReference type="ARBA" id="ARBA00022741"/>
    </source>
</evidence>
<evidence type="ECO:0000256" key="3">
    <source>
        <dbReference type="ARBA" id="ARBA00022840"/>
    </source>
</evidence>
<evidence type="ECO:0000256" key="5">
    <source>
        <dbReference type="RuleBase" id="RU003651"/>
    </source>
</evidence>
<dbReference type="Proteomes" id="UP000186922">
    <property type="component" value="Unassembled WGS sequence"/>
</dbReference>
<evidence type="ECO:0000256" key="1">
    <source>
        <dbReference type="ARBA" id="ARBA00006914"/>
    </source>
</evidence>
<feature type="compositionally biased region" description="Basic and acidic residues" evidence="6">
    <location>
        <begin position="277"/>
        <end position="301"/>
    </location>
</feature>
<keyword evidence="4" id="KW-0175">Coiled coil</keyword>
<dbReference type="InterPro" id="IPR050304">
    <property type="entry name" value="MT-severing_AAA_ATPase"/>
</dbReference>
<dbReference type="InterPro" id="IPR003960">
    <property type="entry name" value="ATPase_AAA_CS"/>
</dbReference>
<keyword evidence="2 5" id="KW-0547">Nucleotide-binding</keyword>
<proteinExistence type="inferred from homology"/>
<reference evidence="8 9" key="1">
    <citation type="journal article" date="2016" name="Nat. Commun.">
        <title>Extremotolerant tardigrade genome and improved radiotolerance of human cultured cells by tardigrade-unique protein.</title>
        <authorList>
            <person name="Hashimoto T."/>
            <person name="Horikawa D.D."/>
            <person name="Saito Y."/>
            <person name="Kuwahara H."/>
            <person name="Kozuka-Hata H."/>
            <person name="Shin-I T."/>
            <person name="Minakuchi Y."/>
            <person name="Ohishi K."/>
            <person name="Motoyama A."/>
            <person name="Aizu T."/>
            <person name="Enomoto A."/>
            <person name="Kondo K."/>
            <person name="Tanaka S."/>
            <person name="Hara Y."/>
            <person name="Koshikawa S."/>
            <person name="Sagara H."/>
            <person name="Miura T."/>
            <person name="Yokobori S."/>
            <person name="Miyagawa K."/>
            <person name="Suzuki Y."/>
            <person name="Kubo T."/>
            <person name="Oyama M."/>
            <person name="Kohara Y."/>
            <person name="Fujiyama A."/>
            <person name="Arakawa K."/>
            <person name="Katayama T."/>
            <person name="Toyoda A."/>
            <person name="Kunieda T."/>
        </authorList>
    </citation>
    <scope>NUCLEOTIDE SEQUENCE [LARGE SCALE GENOMIC DNA]</scope>
    <source>
        <strain evidence="8 9">YOKOZUNA-1</strain>
    </source>
</reference>
<comment type="caution">
    <text evidence="8">The sequence shown here is derived from an EMBL/GenBank/DDBJ whole genome shotgun (WGS) entry which is preliminary data.</text>
</comment>
<evidence type="ECO:0000259" key="7">
    <source>
        <dbReference type="SMART" id="SM00382"/>
    </source>
</evidence>
<dbReference type="InterPro" id="IPR027417">
    <property type="entry name" value="P-loop_NTPase"/>
</dbReference>
<comment type="similarity">
    <text evidence="1 5">Belongs to the AAA ATPase family.</text>
</comment>
<keyword evidence="3 5" id="KW-0067">ATP-binding</keyword>
<dbReference type="STRING" id="947166.A0A1D1UVA9"/>
<dbReference type="Gene3D" id="3.40.50.300">
    <property type="entry name" value="P-loop containing nucleotide triphosphate hydrolases"/>
    <property type="match status" value="1"/>
</dbReference>
<dbReference type="SUPFAM" id="SSF52540">
    <property type="entry name" value="P-loop containing nucleoside triphosphate hydrolases"/>
    <property type="match status" value="1"/>
</dbReference>
<keyword evidence="9" id="KW-1185">Reference proteome</keyword>
<dbReference type="InterPro" id="IPR003593">
    <property type="entry name" value="AAA+_ATPase"/>
</dbReference>
<dbReference type="InterPro" id="IPR003959">
    <property type="entry name" value="ATPase_AAA_core"/>
</dbReference>
<feature type="region of interest" description="Disordered" evidence="6">
    <location>
        <begin position="327"/>
        <end position="368"/>
    </location>
</feature>
<dbReference type="Pfam" id="PF00004">
    <property type="entry name" value="AAA"/>
    <property type="match status" value="1"/>
</dbReference>
<dbReference type="PANTHER" id="PTHR23074:SF17">
    <property type="entry name" value="FIDGETIN-LIKE PROTEIN 1"/>
    <property type="match status" value="1"/>
</dbReference>
<organism evidence="8 9">
    <name type="scientific">Ramazzottius varieornatus</name>
    <name type="common">Water bear</name>
    <name type="synonym">Tardigrade</name>
    <dbReference type="NCBI Taxonomy" id="947166"/>
    <lineage>
        <taxon>Eukaryota</taxon>
        <taxon>Metazoa</taxon>
        <taxon>Ecdysozoa</taxon>
        <taxon>Tardigrada</taxon>
        <taxon>Eutardigrada</taxon>
        <taxon>Parachela</taxon>
        <taxon>Hypsibioidea</taxon>
        <taxon>Ramazzottiidae</taxon>
        <taxon>Ramazzottius</taxon>
    </lineage>
</organism>
<name>A0A1D1UVA9_RAMVA</name>
<feature type="region of interest" description="Disordered" evidence="6">
    <location>
        <begin position="257"/>
        <end position="309"/>
    </location>
</feature>
<dbReference type="GO" id="GO:0005524">
    <property type="term" value="F:ATP binding"/>
    <property type="evidence" value="ECO:0007669"/>
    <property type="project" value="UniProtKB-KW"/>
</dbReference>
<accession>A0A1D1UVA9</accession>
<dbReference type="EMBL" id="BDGG01000002">
    <property type="protein sequence ID" value="GAU93391.1"/>
    <property type="molecule type" value="Genomic_DNA"/>
</dbReference>
<dbReference type="Gene3D" id="1.10.8.60">
    <property type="match status" value="1"/>
</dbReference>
<feature type="domain" description="AAA+ ATPase" evidence="7">
    <location>
        <begin position="437"/>
        <end position="573"/>
    </location>
</feature>
<sequence>MEYQQAEEGEENYMLVDHDGNVLDVDMHQFVDCAQMNKGAVSNGLVECEAESNGCPASDESGIYRSLCYENAFSYPEWLQQEDDWQRSGRRPQLFRPVVAIEPFLHAAAEQEQIASLANWHFQQYQMYANCMDQPLDRGGLNNHLDMVATRMEGFQTTQASWETNSTYPELPTDKDLEEVVLTADEYSANYEQGLRQAYQAVELTEQQPFSRRTLVPKKAVLRNGLAPFQPPARNSLLSATSAGSANSHAVMQGFDELFDGDRPGRAPQDLPGKNSSSDEPRAFSRKTSKQDGKDEFDEKVPMSTRTKSGEFKTAKQYCVETSLAKSTALPRGISDDSTGKPTDAYKVPIDRPQPAALTPSPSKYTGTNPKLQHLTADMVASIEQHKENLDKMKAGRKENAEYFEGISGLDDVKSVLYDMFIMPTLHPELSKGLLAPPKGLLLFGPPGTGKTLIAKCVAAEVEMTFFHIPASTLTSKWIGEGEKMMKAAFEVARAYLPAIIFFDEVDSLLSQRGDSEHEASRRMKTEFLMQFDGLCTDPEERLFVIGATNRPKEIDEAARRRFTKRLYIPLPDKKARIQIVQKELKTGLKYAVTEAELDVIGEKTEGFSGSDVSHLCHDAAQVMRKRCLPPMPVGFRKPKAPLDLESFVLTGLDFDVALQSRKSSVDVAELQSYIDWNAKFGTGSM</sequence>
<evidence type="ECO:0000313" key="9">
    <source>
        <dbReference type="Proteomes" id="UP000186922"/>
    </source>
</evidence>
<dbReference type="SMART" id="SM00382">
    <property type="entry name" value="AAA"/>
    <property type="match status" value="1"/>
</dbReference>
<dbReference type="GO" id="GO:0016887">
    <property type="term" value="F:ATP hydrolysis activity"/>
    <property type="evidence" value="ECO:0007669"/>
    <property type="project" value="InterPro"/>
</dbReference>
<evidence type="ECO:0000313" key="8">
    <source>
        <dbReference type="EMBL" id="GAU93391.1"/>
    </source>
</evidence>
<dbReference type="PANTHER" id="PTHR23074">
    <property type="entry name" value="AAA DOMAIN-CONTAINING"/>
    <property type="match status" value="1"/>
</dbReference>
<evidence type="ECO:0000256" key="4">
    <source>
        <dbReference type="ARBA" id="ARBA00023054"/>
    </source>
</evidence>
<dbReference type="FunFam" id="3.40.50.300:FF:001025">
    <property type="entry name" value="ATPase family, AAA domain-containing 2B"/>
    <property type="match status" value="1"/>
</dbReference>
<dbReference type="OrthoDB" id="39734at2759"/>